<name>A0A1V9YEQ4_ACHHY</name>
<evidence type="ECO:0000313" key="2">
    <source>
        <dbReference type="EMBL" id="OQR84179.1"/>
    </source>
</evidence>
<protein>
    <submittedName>
        <fullName evidence="2">Uncharacterized protein</fullName>
    </submittedName>
</protein>
<dbReference type="EMBL" id="JNBR01001924">
    <property type="protein sequence ID" value="OQR84179.1"/>
    <property type="molecule type" value="Genomic_DNA"/>
</dbReference>
<dbReference type="AlphaFoldDB" id="A0A1V9YEQ4"/>
<reference evidence="2 3" key="1">
    <citation type="journal article" date="2014" name="Genome Biol. Evol.">
        <title>The secreted proteins of Achlya hypogyna and Thraustotheca clavata identify the ancestral oomycete secretome and reveal gene acquisitions by horizontal gene transfer.</title>
        <authorList>
            <person name="Misner I."/>
            <person name="Blouin N."/>
            <person name="Leonard G."/>
            <person name="Richards T.A."/>
            <person name="Lane C.E."/>
        </authorList>
    </citation>
    <scope>NUCLEOTIDE SEQUENCE [LARGE SCALE GENOMIC DNA]</scope>
    <source>
        <strain evidence="2 3">ATCC 48635</strain>
    </source>
</reference>
<keyword evidence="3" id="KW-1185">Reference proteome</keyword>
<dbReference type="OrthoDB" id="79001at2759"/>
<feature type="region of interest" description="Disordered" evidence="1">
    <location>
        <begin position="1"/>
        <end position="88"/>
    </location>
</feature>
<comment type="caution">
    <text evidence="2">The sequence shown here is derived from an EMBL/GenBank/DDBJ whole genome shotgun (WGS) entry which is preliminary data.</text>
</comment>
<evidence type="ECO:0000313" key="3">
    <source>
        <dbReference type="Proteomes" id="UP000243579"/>
    </source>
</evidence>
<gene>
    <name evidence="2" type="ORF">ACHHYP_13739</name>
</gene>
<sequence>MVGFGLGRKKSNSTASDTALDRKGKVDGSSLLDGNGDPTGGALFGEEVFDKKVKRASSNQTDDADDAENKKPTSSKRWFRLPGMKRNK</sequence>
<proteinExistence type="predicted"/>
<feature type="compositionally biased region" description="Basic residues" evidence="1">
    <location>
        <begin position="73"/>
        <end position="88"/>
    </location>
</feature>
<dbReference type="Proteomes" id="UP000243579">
    <property type="component" value="Unassembled WGS sequence"/>
</dbReference>
<organism evidence="2 3">
    <name type="scientific">Achlya hypogyna</name>
    <name type="common">Oomycete</name>
    <name type="synonym">Protoachlya hypogyna</name>
    <dbReference type="NCBI Taxonomy" id="1202772"/>
    <lineage>
        <taxon>Eukaryota</taxon>
        <taxon>Sar</taxon>
        <taxon>Stramenopiles</taxon>
        <taxon>Oomycota</taxon>
        <taxon>Saprolegniomycetes</taxon>
        <taxon>Saprolegniales</taxon>
        <taxon>Achlyaceae</taxon>
        <taxon>Achlya</taxon>
    </lineage>
</organism>
<accession>A0A1V9YEQ4</accession>
<evidence type="ECO:0000256" key="1">
    <source>
        <dbReference type="SAM" id="MobiDB-lite"/>
    </source>
</evidence>